<feature type="chain" id="PRO_5018034020" evidence="1">
    <location>
        <begin position="20"/>
        <end position="306"/>
    </location>
</feature>
<dbReference type="OrthoDB" id="195456at2"/>
<keyword evidence="1" id="KW-0732">Signal</keyword>
<sequence>MKKIFILATLALVAQAGIAQIKLPQASPGATLIQTVGTTDFTVTYSRPSLKGRTALGNQTPLAPFGQLWRTGANAATSFKTTTDVWVQGQKLPAGTYSVFTIPNPGEWTLIFNKNVTASAEEGIPNGYKKEEDALRVQIKSEKVTRPYETFGMGFADLTDSTANFNIYWADTRATAALKVDVLANAQANVEKAVAEKPEDAAVLQAAANWNLSKNRKLDQALAWADKSIGLKETYANLWTKAQILSKMGKVAEALPLAQKALAVGEASNDPIFRFFKDGIQKGVTDFQALIPPVTTKAIKGKKKKA</sequence>
<accession>A0A3P1C2N4</accession>
<dbReference type="RefSeq" id="WP_124872641.1">
    <property type="nucleotide sequence ID" value="NZ_RQJO01000007.1"/>
</dbReference>
<dbReference type="InterPro" id="IPR011990">
    <property type="entry name" value="TPR-like_helical_dom_sf"/>
</dbReference>
<evidence type="ECO:0000313" key="2">
    <source>
        <dbReference type="EMBL" id="RRB07509.1"/>
    </source>
</evidence>
<protein>
    <submittedName>
        <fullName evidence="2">DUF2911 domain-containing protein</fullName>
    </submittedName>
</protein>
<reference evidence="2 3" key="1">
    <citation type="submission" date="2018-11" db="EMBL/GenBank/DDBJ databases">
        <authorList>
            <person name="Zhou Z."/>
            <person name="Wang G."/>
        </authorList>
    </citation>
    <scope>NUCLEOTIDE SEQUENCE [LARGE SCALE GENOMIC DNA]</scope>
    <source>
        <strain evidence="2 3">KCTC52004</strain>
    </source>
</reference>
<proteinExistence type="predicted"/>
<dbReference type="Gene3D" id="1.25.40.10">
    <property type="entry name" value="Tetratricopeptide repeat domain"/>
    <property type="match status" value="1"/>
</dbReference>
<dbReference type="InterPro" id="IPR021314">
    <property type="entry name" value="DUF2911"/>
</dbReference>
<dbReference type="EMBL" id="RQJO01000007">
    <property type="protein sequence ID" value="RRB07509.1"/>
    <property type="molecule type" value="Genomic_DNA"/>
</dbReference>
<evidence type="ECO:0000256" key="1">
    <source>
        <dbReference type="SAM" id="SignalP"/>
    </source>
</evidence>
<organism evidence="2 3">
    <name type="scientific">Larkinella rosea</name>
    <dbReference type="NCBI Taxonomy" id="2025312"/>
    <lineage>
        <taxon>Bacteria</taxon>
        <taxon>Pseudomonadati</taxon>
        <taxon>Bacteroidota</taxon>
        <taxon>Cytophagia</taxon>
        <taxon>Cytophagales</taxon>
        <taxon>Spirosomataceae</taxon>
        <taxon>Larkinella</taxon>
    </lineage>
</organism>
<dbReference type="AlphaFoldDB" id="A0A3P1C2N4"/>
<dbReference type="Proteomes" id="UP000271925">
    <property type="component" value="Unassembled WGS sequence"/>
</dbReference>
<name>A0A3P1C2N4_9BACT</name>
<gene>
    <name evidence="2" type="ORF">EHT25_06935</name>
</gene>
<keyword evidence="3" id="KW-1185">Reference proteome</keyword>
<dbReference type="SUPFAM" id="SSF48452">
    <property type="entry name" value="TPR-like"/>
    <property type="match status" value="1"/>
</dbReference>
<feature type="signal peptide" evidence="1">
    <location>
        <begin position="1"/>
        <end position="19"/>
    </location>
</feature>
<comment type="caution">
    <text evidence="2">The sequence shown here is derived from an EMBL/GenBank/DDBJ whole genome shotgun (WGS) entry which is preliminary data.</text>
</comment>
<dbReference type="Pfam" id="PF11138">
    <property type="entry name" value="DUF2911"/>
    <property type="match status" value="1"/>
</dbReference>
<evidence type="ECO:0000313" key="3">
    <source>
        <dbReference type="Proteomes" id="UP000271925"/>
    </source>
</evidence>